<evidence type="ECO:0000259" key="2">
    <source>
        <dbReference type="Pfam" id="PF18210"/>
    </source>
</evidence>
<feature type="compositionally biased region" description="Basic and acidic residues" evidence="1">
    <location>
        <begin position="904"/>
        <end position="913"/>
    </location>
</feature>
<comment type="caution">
    <text evidence="3">The sequence shown here is derived from an EMBL/GenBank/DDBJ whole genome shotgun (WGS) entry which is preliminary data.</text>
</comment>
<feature type="domain" description="Knl1 C-terminal RWD" evidence="2">
    <location>
        <begin position="1138"/>
        <end position="1290"/>
    </location>
</feature>
<evidence type="ECO:0000256" key="1">
    <source>
        <dbReference type="SAM" id="MobiDB-lite"/>
    </source>
</evidence>
<dbReference type="InterPro" id="IPR040850">
    <property type="entry name" value="Knl1_RWD_C"/>
</dbReference>
<dbReference type="PANTHER" id="PTHR35707">
    <property type="entry name" value="OS06G0608100 PROTEIN"/>
    <property type="match status" value="1"/>
</dbReference>
<dbReference type="EMBL" id="BDQV01000114">
    <property type="protein sequence ID" value="GAY55122.1"/>
    <property type="molecule type" value="Genomic_DNA"/>
</dbReference>
<feature type="compositionally biased region" description="Low complexity" evidence="1">
    <location>
        <begin position="915"/>
        <end position="932"/>
    </location>
</feature>
<dbReference type="Pfam" id="PF18210">
    <property type="entry name" value="Knl1_RWD_C"/>
    <property type="match status" value="1"/>
</dbReference>
<feature type="region of interest" description="Disordered" evidence="1">
    <location>
        <begin position="904"/>
        <end position="943"/>
    </location>
</feature>
<dbReference type="EMBL" id="BDQV01000114">
    <property type="protein sequence ID" value="GAY55120.1"/>
    <property type="molecule type" value="Genomic_DNA"/>
</dbReference>
<name>A0A2H5PRY1_CITUN</name>
<keyword evidence="4" id="KW-1185">Reference proteome</keyword>
<feature type="compositionally biased region" description="Polar residues" evidence="1">
    <location>
        <begin position="733"/>
        <end position="747"/>
    </location>
</feature>
<dbReference type="EMBL" id="BDQV01000114">
    <property type="protein sequence ID" value="GAY55123.1"/>
    <property type="molecule type" value="Genomic_DNA"/>
</dbReference>
<protein>
    <recommendedName>
        <fullName evidence="2">Knl1 C-terminal RWD domain-containing protein</fullName>
    </recommendedName>
</protein>
<dbReference type="EMBL" id="BDQV01000114">
    <property type="protein sequence ID" value="GAY55121.1"/>
    <property type="molecule type" value="Genomic_DNA"/>
</dbReference>
<sequence>MASKDPDEHFNTETDEETVALRKKRLRRVSFADREITSVHIFNRDEDYETPPEGSGRKSSSEEDDRQVLGFFRDLAVDSDDSKEMSPVDDGEVVFRKSFLQPMGSPSPGSSVVGSATSNDEENFFGPVSSSFIRSGRLSDSAASDDNHDITMDSTAFSMHFRSLVRSESGDLKTPTGKTFAFEEKTPTHVSTSSDPGSFMVLTKAKKPIGQSPVAVGKVTGSRDSNDMSLVGDDSHRYDYGRLSPALEALLAESGENILVDSLFDSAADTKSLKKSEVPIFNGVGSSSLDKKDNSSSDMHDVGFDDVYAEEVPMAHSSSGESNGGSMATVTDLITHDCPSSRIDYLVSDAPAGDHIQSPNQPNNVKNPFVEGVTGTNMLNVEIPVGSFDNPPDVTGNRVHWTGLNSQHKPSDLFSPQNLLKGNPPADGTHNSPIVHLPDQHPGSPLSGSIILLSAKRKQIFLDTTITPSPKKTSSFLSKENIEVGENISTIQKSHLKVKITSPSAHTSVLREEIEKSKRRLSEYLSSSASPVNNFVEETGRNLQFQHVDASVMNLEKHFLSADRKNVEHAITTNMNGGGGGTPKNFGSLNQNKTGILSGGESLDHLFSPILSEDKQTEVTDGDGDGTPENVGSLNQNKIGVIKGGESLDHVFNPIPSEDKQTEVTAAAASPAQLTMPGKIQHLLMSNNPMQGPLAVSVSDTSAEEITLDLKKDLKVTNDFDTFMSPPMKNLDQKLSSPAETHGSVSGNLKHDVQSRSLVDSGLDGNSIEYATSGNHLTGMVNNLDSLAVELRTNSYSPLIEINRLTDFTKVKRVDDRDIYTSALLKASETVKKFQTLSGDMNLMKFQLPTPDKNLQIANDPSLTKGELPGEKIKASTCVLTSPNILRTINEPLLLKSPTRKEPIWSPYRKEQGDSSLSTRSHFSRSGSSSKSNSDEHVNDDCLQGLYNSQNSFSVQDFDNSSGGKIRSEEIVLGDAHNAYNIGGIQKRLKVHQSGGPDLELMIEQSDGSKKGNEKNGVDATLKHWTDISLKFSAETNQILSPSIEKLNTGAIAVLEDILAHLQKIYKYETICSEILSQKRGRLLDSKIKKFETLKLNYVRHLSAPANRDTQVDDDLHDSSFVNCGSKHEVAGDSVTRMRQEVESLDRKTKNLVKSFHTYFKMKGELSCADTLMLLNEKLKKRMCCRTICQDLQLWEIDDLEMKNSNHCLVLNYSGFICQSFTKVTNPVSSMVVSKNVNDIKITKNFPNMDACVAFGFLFNAESTKKSIGPKSLAQETQKTSSVLHNLLAVVEEVQLARIEIRNLIHAKFNSPSAEQLDLQLRFIDFNSCRKVTMTLDVTCLNCGVYPSEILPYHLEVSTAVMQKSLPEVLSAEIKATIGNLAIGYLRIFRLCRCVSQVLQLSSRSAQTVSQPRDGFWKAPASLMVFCSSN</sequence>
<evidence type="ECO:0000313" key="3">
    <source>
        <dbReference type="EMBL" id="GAY55120.1"/>
    </source>
</evidence>
<feature type="region of interest" description="Disordered" evidence="1">
    <location>
        <begin position="733"/>
        <end position="753"/>
    </location>
</feature>
<dbReference type="STRING" id="55188.A0A2H5PRY1"/>
<dbReference type="Proteomes" id="UP000236630">
    <property type="component" value="Unassembled WGS sequence"/>
</dbReference>
<dbReference type="PANTHER" id="PTHR35707:SF1">
    <property type="entry name" value="SPC7 KINETOCHORE PROTEIN DOMAIN-CONTAINING PROTEIN"/>
    <property type="match status" value="1"/>
</dbReference>
<proteinExistence type="predicted"/>
<feature type="region of interest" description="Disordered" evidence="1">
    <location>
        <begin position="40"/>
        <end position="66"/>
    </location>
</feature>
<organism evidence="3 4">
    <name type="scientific">Citrus unshiu</name>
    <name type="common">Satsuma mandarin</name>
    <name type="synonym">Citrus nobilis var. unshiu</name>
    <dbReference type="NCBI Taxonomy" id="55188"/>
    <lineage>
        <taxon>Eukaryota</taxon>
        <taxon>Viridiplantae</taxon>
        <taxon>Streptophyta</taxon>
        <taxon>Embryophyta</taxon>
        <taxon>Tracheophyta</taxon>
        <taxon>Spermatophyta</taxon>
        <taxon>Magnoliopsida</taxon>
        <taxon>eudicotyledons</taxon>
        <taxon>Gunneridae</taxon>
        <taxon>Pentapetalae</taxon>
        <taxon>rosids</taxon>
        <taxon>malvids</taxon>
        <taxon>Sapindales</taxon>
        <taxon>Rutaceae</taxon>
        <taxon>Aurantioideae</taxon>
        <taxon>Citrus</taxon>
    </lineage>
</organism>
<gene>
    <name evidence="3" type="ORF">CUMW_161990</name>
</gene>
<accession>A0A2H5PRY1</accession>
<reference evidence="3 4" key="1">
    <citation type="journal article" date="2017" name="Front. Genet.">
        <title>Draft sequencing of the heterozygous diploid genome of Satsuma (Citrus unshiu Marc.) using a hybrid assembly approach.</title>
        <authorList>
            <person name="Shimizu T."/>
            <person name="Tanizawa Y."/>
            <person name="Mochizuki T."/>
            <person name="Nagasaki H."/>
            <person name="Yoshioka T."/>
            <person name="Toyoda A."/>
            <person name="Fujiyama A."/>
            <person name="Kaminuma E."/>
            <person name="Nakamura Y."/>
        </authorList>
    </citation>
    <scope>NUCLEOTIDE SEQUENCE [LARGE SCALE GENOMIC DNA]</scope>
    <source>
        <strain evidence="4">cv. Miyagawa wase</strain>
    </source>
</reference>
<evidence type="ECO:0000313" key="4">
    <source>
        <dbReference type="Proteomes" id="UP000236630"/>
    </source>
</evidence>